<name>A0A177JNS1_SPHYA</name>
<protein>
    <submittedName>
        <fullName evidence="1">Uncharacterized protein</fullName>
    </submittedName>
</protein>
<dbReference type="EMBL" id="LSTR01000049">
    <property type="protein sequence ID" value="OAH41865.1"/>
    <property type="molecule type" value="Genomic_DNA"/>
</dbReference>
<accession>A0A177JNS1</accession>
<evidence type="ECO:0000313" key="1">
    <source>
        <dbReference type="EMBL" id="OAH41865.1"/>
    </source>
</evidence>
<gene>
    <name evidence="1" type="ORF">AX777_21375</name>
</gene>
<dbReference type="RefSeq" id="WP_017499706.1">
    <property type="nucleotide sequence ID" value="NZ_LSTR01000049.1"/>
</dbReference>
<organism evidence="1 2">
    <name type="scientific">Sphingobium yanoikuyae</name>
    <name type="common">Sphingomonas yanoikuyae</name>
    <dbReference type="NCBI Taxonomy" id="13690"/>
    <lineage>
        <taxon>Bacteria</taxon>
        <taxon>Pseudomonadati</taxon>
        <taxon>Pseudomonadota</taxon>
        <taxon>Alphaproteobacteria</taxon>
        <taxon>Sphingomonadales</taxon>
        <taxon>Sphingomonadaceae</taxon>
        <taxon>Sphingobium</taxon>
    </lineage>
</organism>
<evidence type="ECO:0000313" key="2">
    <source>
        <dbReference type="Proteomes" id="UP000077262"/>
    </source>
</evidence>
<dbReference type="Proteomes" id="UP000077262">
    <property type="component" value="Unassembled WGS sequence"/>
</dbReference>
<reference evidence="1 2" key="1">
    <citation type="submission" date="2016-02" db="EMBL/GenBank/DDBJ databases">
        <authorList>
            <person name="Wen L."/>
            <person name="He K."/>
            <person name="Yang H."/>
        </authorList>
    </citation>
    <scope>NUCLEOTIDE SEQUENCE [LARGE SCALE GENOMIC DNA]</scope>
    <source>
        <strain evidence="1 2">CD09_2</strain>
    </source>
</reference>
<comment type="caution">
    <text evidence="1">The sequence shown here is derived from an EMBL/GenBank/DDBJ whole genome shotgun (WGS) entry which is preliminary data.</text>
</comment>
<dbReference type="AlphaFoldDB" id="A0A177JNS1"/>
<sequence length="91" mass="10556">MAYPQLNSRAHLIDVLFLFHRAAIDSGGGMQYRYRAICLRRPVGPWRTSRDLARRDLVALDLGAYDEWGRFYIVVPGDMEWEYVAHQSRAA</sequence>
<proteinExistence type="predicted"/>